<reference evidence="3" key="1">
    <citation type="journal article" date="2019" name="Int. J. Syst. Evol. Microbiol.">
        <title>The Global Catalogue of Microorganisms (GCM) 10K type strain sequencing project: providing services to taxonomists for standard genome sequencing and annotation.</title>
        <authorList>
            <consortium name="The Broad Institute Genomics Platform"/>
            <consortium name="The Broad Institute Genome Sequencing Center for Infectious Disease"/>
            <person name="Wu L."/>
            <person name="Ma J."/>
        </authorList>
    </citation>
    <scope>NUCLEOTIDE SEQUENCE [LARGE SCALE GENOMIC DNA]</scope>
    <source>
        <strain evidence="3">JCM 12607</strain>
    </source>
</reference>
<feature type="region of interest" description="Disordered" evidence="1">
    <location>
        <begin position="49"/>
        <end position="77"/>
    </location>
</feature>
<evidence type="ECO:0000313" key="3">
    <source>
        <dbReference type="Proteomes" id="UP001596915"/>
    </source>
</evidence>
<gene>
    <name evidence="2" type="ORF">ACFQ2K_03965</name>
</gene>
<feature type="region of interest" description="Disordered" evidence="1">
    <location>
        <begin position="1"/>
        <end position="22"/>
    </location>
</feature>
<accession>A0ABW2WKP4</accession>
<organism evidence="2 3">
    <name type="scientific">Streptomyces sanglieri</name>
    <dbReference type="NCBI Taxonomy" id="193460"/>
    <lineage>
        <taxon>Bacteria</taxon>
        <taxon>Bacillati</taxon>
        <taxon>Actinomycetota</taxon>
        <taxon>Actinomycetes</taxon>
        <taxon>Kitasatosporales</taxon>
        <taxon>Streptomycetaceae</taxon>
        <taxon>Streptomyces</taxon>
    </lineage>
</organism>
<comment type="caution">
    <text evidence="2">The sequence shown here is derived from an EMBL/GenBank/DDBJ whole genome shotgun (WGS) entry which is preliminary data.</text>
</comment>
<evidence type="ECO:0000313" key="2">
    <source>
        <dbReference type="EMBL" id="MFD0622085.1"/>
    </source>
</evidence>
<keyword evidence="3" id="KW-1185">Reference proteome</keyword>
<sequence>MTGVTVRRALGAGPQAPAPSIRAAQADLLDTLPGERLSDLDELRARGVLGTRPAAPPSLRRTLGAGPVLPKLPRSDK</sequence>
<protein>
    <submittedName>
        <fullName evidence="2">Uncharacterized protein</fullName>
    </submittedName>
</protein>
<dbReference type="Proteomes" id="UP001596915">
    <property type="component" value="Unassembled WGS sequence"/>
</dbReference>
<proteinExistence type="predicted"/>
<evidence type="ECO:0000256" key="1">
    <source>
        <dbReference type="SAM" id="MobiDB-lite"/>
    </source>
</evidence>
<dbReference type="EMBL" id="JBHTGL010000005">
    <property type="protein sequence ID" value="MFD0622085.1"/>
    <property type="molecule type" value="Genomic_DNA"/>
</dbReference>
<name>A0ABW2WKP4_9ACTN</name>